<evidence type="ECO:0000256" key="2">
    <source>
        <dbReference type="SAM" id="SignalP"/>
    </source>
</evidence>
<feature type="region of interest" description="Disordered" evidence="1">
    <location>
        <begin position="58"/>
        <end position="97"/>
    </location>
</feature>
<keyword evidence="2" id="KW-0732">Signal</keyword>
<dbReference type="PROSITE" id="PS51257">
    <property type="entry name" value="PROKAR_LIPOPROTEIN"/>
    <property type="match status" value="1"/>
</dbReference>
<dbReference type="Proteomes" id="UP000441389">
    <property type="component" value="Unassembled WGS sequence"/>
</dbReference>
<evidence type="ECO:0000256" key="1">
    <source>
        <dbReference type="SAM" id="MobiDB-lite"/>
    </source>
</evidence>
<comment type="caution">
    <text evidence="3">The sequence shown here is derived from an EMBL/GenBank/DDBJ whole genome shotgun (WGS) entry which is preliminary data.</text>
</comment>
<keyword evidence="4" id="KW-1185">Reference proteome</keyword>
<organism evidence="3 4">
    <name type="scientific">Sphingomonas horti</name>
    <dbReference type="NCBI Taxonomy" id="2682842"/>
    <lineage>
        <taxon>Bacteria</taxon>
        <taxon>Pseudomonadati</taxon>
        <taxon>Pseudomonadota</taxon>
        <taxon>Alphaproteobacteria</taxon>
        <taxon>Sphingomonadales</taxon>
        <taxon>Sphingomonadaceae</taxon>
        <taxon>Sphingomonas</taxon>
    </lineage>
</organism>
<dbReference type="EMBL" id="WQMS01000020">
    <property type="protein sequence ID" value="MVO79339.1"/>
    <property type="molecule type" value="Genomic_DNA"/>
</dbReference>
<feature type="compositionally biased region" description="Low complexity" evidence="1">
    <location>
        <begin position="59"/>
        <end position="68"/>
    </location>
</feature>
<gene>
    <name evidence="3" type="ORF">GON01_15505</name>
</gene>
<reference evidence="3 4" key="1">
    <citation type="submission" date="2019-12" db="EMBL/GenBank/DDBJ databases">
        <authorList>
            <person name="Huq M.A."/>
        </authorList>
    </citation>
    <scope>NUCLEOTIDE SEQUENCE [LARGE SCALE GENOMIC DNA]</scope>
    <source>
        <strain evidence="3 4">MAH-20</strain>
    </source>
</reference>
<sequence length="97" mass="9585">MRYAVPALALLALAACSDNSTNGSTADAQADALDNAADQSTAKAADVLENRADAIRENGAIGAPGAPGSSTQNAVNAAAEAQDNVRQAPVPGPKPTK</sequence>
<dbReference type="RefSeq" id="WP_157028302.1">
    <property type="nucleotide sequence ID" value="NZ_WQMS01000020.1"/>
</dbReference>
<evidence type="ECO:0000313" key="4">
    <source>
        <dbReference type="Proteomes" id="UP000441389"/>
    </source>
</evidence>
<evidence type="ECO:0008006" key="5">
    <source>
        <dbReference type="Google" id="ProtNLM"/>
    </source>
</evidence>
<feature type="signal peptide" evidence="2">
    <location>
        <begin position="1"/>
        <end position="17"/>
    </location>
</feature>
<proteinExistence type="predicted"/>
<feature type="chain" id="PRO_5026193415" description="Lipoprotein" evidence="2">
    <location>
        <begin position="18"/>
        <end position="97"/>
    </location>
</feature>
<protein>
    <recommendedName>
        <fullName evidence="5">Lipoprotein</fullName>
    </recommendedName>
</protein>
<name>A0A6I4J3V0_9SPHN</name>
<evidence type="ECO:0000313" key="3">
    <source>
        <dbReference type="EMBL" id="MVO79339.1"/>
    </source>
</evidence>
<accession>A0A6I4J3V0</accession>
<dbReference type="AlphaFoldDB" id="A0A6I4J3V0"/>